<organism evidence="1 2">
    <name type="scientific">Coniosporium uncinatum</name>
    <dbReference type="NCBI Taxonomy" id="93489"/>
    <lineage>
        <taxon>Eukaryota</taxon>
        <taxon>Fungi</taxon>
        <taxon>Dikarya</taxon>
        <taxon>Ascomycota</taxon>
        <taxon>Pezizomycotina</taxon>
        <taxon>Dothideomycetes</taxon>
        <taxon>Dothideomycetes incertae sedis</taxon>
        <taxon>Coniosporium</taxon>
    </lineage>
</organism>
<sequence length="386" mass="41723">MSTPQTSSGLRGLTACKDRPLARLEDVVLRSVHSVRTAIKRTKSKFRKRRAQKADPSPVESISGITSPGSPNSAVAPQTPAITESLMPTAPVEQPAAGGMTKKDFEDAVRIAKRESHQVRKSALFDAPDAVFVPAVPLKPILSPSLPSRSVESVRSYHWTKVVRQDTATKEKVASTITKTISRKPVQSVYCGTGCEVCKADLMNDWTIISNNITSKTAASSSLTVSSALTRTMTASTNRSTELALNDRVSFWPSGMVQYAALDVLTGSGSARGYTGRADLAYTSNGLVDKTLAAGLAPIERSLDPWHSALTGPTLAWRAEMQDTYHLVDTRTQYPNDGCALGRAYCGLRIGGTPFAPELAKRKKRGHQRRRVQKYVTSPVELVLPA</sequence>
<comment type="caution">
    <text evidence="1">The sequence shown here is derived from an EMBL/GenBank/DDBJ whole genome shotgun (WGS) entry which is preliminary data.</text>
</comment>
<protein>
    <submittedName>
        <fullName evidence="1">Uncharacterized protein</fullName>
    </submittedName>
</protein>
<gene>
    <name evidence="1" type="ORF">LTS18_006679</name>
</gene>
<name>A0ACC3DQG3_9PEZI</name>
<reference evidence="1" key="1">
    <citation type="submission" date="2024-09" db="EMBL/GenBank/DDBJ databases">
        <title>Black Yeasts Isolated from many extreme environments.</title>
        <authorList>
            <person name="Coleine C."/>
            <person name="Stajich J.E."/>
            <person name="Selbmann L."/>
        </authorList>
    </citation>
    <scope>NUCLEOTIDE SEQUENCE</scope>
    <source>
        <strain evidence="1">CCFEE 5737</strain>
    </source>
</reference>
<evidence type="ECO:0000313" key="2">
    <source>
        <dbReference type="Proteomes" id="UP001186974"/>
    </source>
</evidence>
<accession>A0ACC3DQG3</accession>
<keyword evidence="2" id="KW-1185">Reference proteome</keyword>
<dbReference type="Proteomes" id="UP001186974">
    <property type="component" value="Unassembled WGS sequence"/>
</dbReference>
<dbReference type="EMBL" id="JAWDJW010001631">
    <property type="protein sequence ID" value="KAK3078761.1"/>
    <property type="molecule type" value="Genomic_DNA"/>
</dbReference>
<proteinExistence type="predicted"/>
<evidence type="ECO:0000313" key="1">
    <source>
        <dbReference type="EMBL" id="KAK3078761.1"/>
    </source>
</evidence>